<evidence type="ECO:0000256" key="1">
    <source>
        <dbReference type="ARBA" id="ARBA00010923"/>
    </source>
</evidence>
<dbReference type="PANTHER" id="PTHR30408:SF12">
    <property type="entry name" value="TYPE I RESTRICTION ENZYME MJAVIII SPECIFICITY SUBUNIT"/>
    <property type="match status" value="1"/>
</dbReference>
<dbReference type="AlphaFoldDB" id="A0A1A7PAS3"/>
<dbReference type="Gene3D" id="3.90.220.20">
    <property type="entry name" value="DNA methylase specificity domains"/>
    <property type="match status" value="2"/>
</dbReference>
<dbReference type="SUPFAM" id="SSF116734">
    <property type="entry name" value="DNA methylase specificity domain"/>
    <property type="match status" value="2"/>
</dbReference>
<dbReference type="GO" id="GO:0003677">
    <property type="term" value="F:DNA binding"/>
    <property type="evidence" value="ECO:0007669"/>
    <property type="project" value="UniProtKB-KW"/>
</dbReference>
<comment type="similarity">
    <text evidence="1">Belongs to the type-I restriction system S methylase family.</text>
</comment>
<dbReference type="EMBL" id="JTJO01000026">
    <property type="protein sequence ID" value="OBW98895.1"/>
    <property type="molecule type" value="Genomic_DNA"/>
</dbReference>
<feature type="domain" description="Type I restriction modification DNA specificity" evidence="5">
    <location>
        <begin position="13"/>
        <end position="171"/>
    </location>
</feature>
<accession>A0A1A7PAS3</accession>
<dbReference type="Pfam" id="PF01420">
    <property type="entry name" value="Methylase_S"/>
    <property type="match status" value="2"/>
</dbReference>
<comment type="caution">
    <text evidence="6">The sequence shown here is derived from an EMBL/GenBank/DDBJ whole genome shotgun (WGS) entry which is preliminary data.</text>
</comment>
<dbReference type="Proteomes" id="UP000092643">
    <property type="component" value="Unassembled WGS sequence"/>
</dbReference>
<keyword evidence="3" id="KW-0238">DNA-binding</keyword>
<dbReference type="CDD" id="cd17267">
    <property type="entry name" value="RMtype1_S_EcoAO83I-TRD1-CR1_like"/>
    <property type="match status" value="1"/>
</dbReference>
<dbReference type="GO" id="GO:0009307">
    <property type="term" value="P:DNA restriction-modification system"/>
    <property type="evidence" value="ECO:0007669"/>
    <property type="project" value="UniProtKB-KW"/>
</dbReference>
<evidence type="ECO:0000313" key="6">
    <source>
        <dbReference type="EMBL" id="OBW98895.1"/>
    </source>
</evidence>
<keyword evidence="4" id="KW-0175">Coiled coil</keyword>
<evidence type="ECO:0000259" key="5">
    <source>
        <dbReference type="Pfam" id="PF01420"/>
    </source>
</evidence>
<feature type="domain" description="Type I restriction modification DNA specificity" evidence="5">
    <location>
        <begin position="208"/>
        <end position="385"/>
    </location>
</feature>
<dbReference type="Gene3D" id="1.10.287.1120">
    <property type="entry name" value="Bipartite methylase S protein"/>
    <property type="match status" value="2"/>
</dbReference>
<dbReference type="OrthoDB" id="9798929at2"/>
<sequence>MRAMKQTELGEIPEDWEVRKIGDFSPLQRGFDLPNSQLKNGNYPVVYSNGIGGFHNEFKVKAPGVVTGRSGTLGKIHYIEKDFWAHNTTLWVTKFDNCYPKFVYYLFQKIGFERFASGSGVPTLNRNDVHDFKTFLPNSIKEQTAIATVLSDTDELINSLEKLLQKKQAIKTATMQQLLTGKTRLPEFACFSDGTPKGYQQTELGEIPEDWEVVELGDVSTIKSGGTPSTLQPDFWNGEINWCTPTDITTLSGKYLYNTNKTISKLGLDNSATDLLPIGSILMTTRATIGECAIAMRPMTTNQGFKNFICDDNVNNEFLYYLLGIQKSKFIALCSGSTFLELSTKQVRSFKISIPKSLKEQTAIATILSDMDTEIDALSKRLQKVRSLKQGLMQQLLSGKMRVPC</sequence>
<gene>
    <name evidence="6" type="ORF">QV03_05500</name>
</gene>
<dbReference type="PATRIC" id="fig|750.22.peg.1124"/>
<evidence type="ECO:0000256" key="3">
    <source>
        <dbReference type="ARBA" id="ARBA00023125"/>
    </source>
</evidence>
<keyword evidence="2" id="KW-0680">Restriction system</keyword>
<evidence type="ECO:0000256" key="2">
    <source>
        <dbReference type="ARBA" id="ARBA00022747"/>
    </source>
</evidence>
<dbReference type="InterPro" id="IPR044946">
    <property type="entry name" value="Restrct_endonuc_typeI_TRD_sf"/>
</dbReference>
<feature type="coiled-coil region" evidence="4">
    <location>
        <begin position="368"/>
        <end position="395"/>
    </location>
</feature>
<dbReference type="InterPro" id="IPR052021">
    <property type="entry name" value="Type-I_RS_S_subunit"/>
</dbReference>
<evidence type="ECO:0000256" key="4">
    <source>
        <dbReference type="SAM" id="Coils"/>
    </source>
</evidence>
<dbReference type="CDD" id="cd17273">
    <property type="entry name" value="RMtype1_S_EcoJA69PI-TRD1-CR1_like"/>
    <property type="match status" value="1"/>
</dbReference>
<protein>
    <recommendedName>
        <fullName evidence="5">Type I restriction modification DNA specificity domain-containing protein</fullName>
    </recommendedName>
</protein>
<dbReference type="InterPro" id="IPR000055">
    <property type="entry name" value="Restrct_endonuc_typeI_TRD"/>
</dbReference>
<name>A0A1A7PAS3_9PAST</name>
<reference evidence="6" key="1">
    <citation type="submission" date="2014-11" db="EMBL/GenBank/DDBJ databases">
        <title>Pan-genome of Gallibacterium spp.</title>
        <authorList>
            <person name="Kudirkiene E."/>
            <person name="Bojesen A.M."/>
        </authorList>
    </citation>
    <scope>NUCLEOTIDE SEQUENCE [LARGE SCALE GENOMIC DNA]</scope>
    <source>
        <strain evidence="6">F 279</strain>
    </source>
</reference>
<organism evidence="6">
    <name type="scientific">Gallibacterium anatis</name>
    <dbReference type="NCBI Taxonomy" id="750"/>
    <lineage>
        <taxon>Bacteria</taxon>
        <taxon>Pseudomonadati</taxon>
        <taxon>Pseudomonadota</taxon>
        <taxon>Gammaproteobacteria</taxon>
        <taxon>Pasteurellales</taxon>
        <taxon>Pasteurellaceae</taxon>
        <taxon>Gallibacterium</taxon>
    </lineage>
</organism>
<proteinExistence type="inferred from homology"/>
<dbReference type="PANTHER" id="PTHR30408">
    <property type="entry name" value="TYPE-1 RESTRICTION ENZYME ECOKI SPECIFICITY PROTEIN"/>
    <property type="match status" value="1"/>
</dbReference>